<dbReference type="InterPro" id="IPR049303">
    <property type="entry name" value="Glyco_hydro_109_C"/>
</dbReference>
<comment type="cofactor">
    <cofactor evidence="1">
        <name>NAD(+)</name>
        <dbReference type="ChEBI" id="CHEBI:57540"/>
    </cofactor>
</comment>
<sequence>MKMKSNRRDFLKYTGIAGLGTVAGGAISSCSGTEQKAKNPEDKLHHILEASSRKYTQQFNMSGYGAPKIDTVRIGYIGLGNRGGAAVERISYLDGIQINALCDIRPEKVSEAKERIKRPGHNPTLYHDGAEAWKKVCEREDIDLIYICTHWALHTPIAVYAMEHGKHVAVEIPAATTVDDCWQLVETSEKTKKHCVMLENCCYDFFELLTLNMVRQGFFGELIHGEGAYIHDILDSFFKKDARWNLWRLRENAAHNGNLYPTHGFGPICQAMDINRGDRLEYMVSMSSNDFLLKSYAEKKAQEDASFKEFVDRPFRGNMNTSTIRTSKGRTIMVQHDVSSPRPYSRIHLLSGTKATAQKYPLPGKIATSHEGWLDEVEMKKLEDRYTPPIVKKIGELAKKVGGHGGMDFMMDWRLIDCLRNGLPMDMDVYDAAAWSVICPLSEWSVANKSGSIDIPDFTGGAWKNNTPVDITLKSGGTTEVKM</sequence>
<dbReference type="InterPro" id="IPR000683">
    <property type="entry name" value="Gfo/Idh/MocA-like_OxRdtase_N"/>
</dbReference>
<dbReference type="Proteomes" id="UP000199421">
    <property type="component" value="Unassembled WGS sequence"/>
</dbReference>
<evidence type="ECO:0000313" key="9">
    <source>
        <dbReference type="Proteomes" id="UP000199421"/>
    </source>
</evidence>
<keyword evidence="5" id="KW-0326">Glycosidase</keyword>
<dbReference type="AlphaFoldDB" id="A0A1H7XQD5"/>
<reference evidence="9" key="1">
    <citation type="submission" date="2016-10" db="EMBL/GenBank/DDBJ databases">
        <authorList>
            <person name="Varghese N."/>
            <person name="Submissions S."/>
        </authorList>
    </citation>
    <scope>NUCLEOTIDE SEQUENCE [LARGE SCALE GENOMIC DNA]</scope>
    <source>
        <strain evidence="9">DSM 18733</strain>
    </source>
</reference>
<dbReference type="Gene3D" id="3.40.50.720">
    <property type="entry name" value="NAD(P)-binding Rossmann-like Domain"/>
    <property type="match status" value="1"/>
</dbReference>
<name>A0A1H7XQD5_OLID1</name>
<evidence type="ECO:0000313" key="8">
    <source>
        <dbReference type="EMBL" id="SEM36152.1"/>
    </source>
</evidence>
<dbReference type="NCBIfam" id="TIGR01409">
    <property type="entry name" value="TAT_signal_seq"/>
    <property type="match status" value="1"/>
</dbReference>
<feature type="domain" description="Gfo/Idh/MocA-like oxidoreductase N-terminal" evidence="6">
    <location>
        <begin position="72"/>
        <end position="195"/>
    </location>
</feature>
<dbReference type="EMBL" id="FOAF01000011">
    <property type="protein sequence ID" value="SEM36152.1"/>
    <property type="molecule type" value="Genomic_DNA"/>
</dbReference>
<evidence type="ECO:0000259" key="6">
    <source>
        <dbReference type="Pfam" id="PF01408"/>
    </source>
</evidence>
<comment type="similarity">
    <text evidence="2">Belongs to the Gfo/Idh/MocA family. Glycosyl hydrolase 109 subfamily.</text>
</comment>
<dbReference type="InterPro" id="IPR036291">
    <property type="entry name" value="NAD(P)-bd_dom_sf"/>
</dbReference>
<evidence type="ECO:0000256" key="5">
    <source>
        <dbReference type="ARBA" id="ARBA00023295"/>
    </source>
</evidence>
<organism evidence="8 9">
    <name type="scientific">Olivibacter domesticus</name>
    <name type="common">Pseudosphingobacterium domesticum</name>
    <dbReference type="NCBI Taxonomy" id="407022"/>
    <lineage>
        <taxon>Bacteria</taxon>
        <taxon>Pseudomonadati</taxon>
        <taxon>Bacteroidota</taxon>
        <taxon>Sphingobacteriia</taxon>
        <taxon>Sphingobacteriales</taxon>
        <taxon>Sphingobacteriaceae</taxon>
        <taxon>Olivibacter</taxon>
    </lineage>
</organism>
<dbReference type="PROSITE" id="PS51318">
    <property type="entry name" value="TAT"/>
    <property type="match status" value="1"/>
</dbReference>
<dbReference type="PROSITE" id="PS51257">
    <property type="entry name" value="PROKAR_LIPOPROTEIN"/>
    <property type="match status" value="1"/>
</dbReference>
<evidence type="ECO:0000256" key="3">
    <source>
        <dbReference type="ARBA" id="ARBA00022801"/>
    </source>
</evidence>
<dbReference type="GO" id="GO:0000166">
    <property type="term" value="F:nucleotide binding"/>
    <property type="evidence" value="ECO:0007669"/>
    <property type="project" value="InterPro"/>
</dbReference>
<dbReference type="Pfam" id="PF01408">
    <property type="entry name" value="GFO_IDH_MocA"/>
    <property type="match status" value="1"/>
</dbReference>
<accession>A0A1H7XQD5</accession>
<dbReference type="SUPFAM" id="SSF51735">
    <property type="entry name" value="NAD(P)-binding Rossmann-fold domains"/>
    <property type="match status" value="1"/>
</dbReference>
<dbReference type="Gene3D" id="3.30.360.10">
    <property type="entry name" value="Dihydrodipicolinate Reductase, domain 2"/>
    <property type="match status" value="1"/>
</dbReference>
<dbReference type="GO" id="GO:0016798">
    <property type="term" value="F:hydrolase activity, acting on glycosyl bonds"/>
    <property type="evidence" value="ECO:0007669"/>
    <property type="project" value="UniProtKB-KW"/>
</dbReference>
<protein>
    <submittedName>
        <fullName evidence="8">Tat (Twin-arginine translocation) pathway signal sequence</fullName>
    </submittedName>
</protein>
<keyword evidence="4" id="KW-0520">NAD</keyword>
<keyword evidence="9" id="KW-1185">Reference proteome</keyword>
<dbReference type="PANTHER" id="PTHR43818">
    <property type="entry name" value="BCDNA.GH03377"/>
    <property type="match status" value="1"/>
</dbReference>
<evidence type="ECO:0000256" key="4">
    <source>
        <dbReference type="ARBA" id="ARBA00023027"/>
    </source>
</evidence>
<dbReference type="PANTHER" id="PTHR43818:SF1">
    <property type="entry name" value="GLYCOSYL HYDROLASE FAMILY 109 PROTEIN"/>
    <property type="match status" value="1"/>
</dbReference>
<dbReference type="STRING" id="407022.SAMN05661044_04958"/>
<gene>
    <name evidence="8" type="ORF">SAMN05661044_04958</name>
</gene>
<dbReference type="InterPro" id="IPR050463">
    <property type="entry name" value="Gfo/Idh/MocA_oxidrdct_glycsds"/>
</dbReference>
<feature type="domain" description="Glycosyl hydrolase 109 C-terminal" evidence="7">
    <location>
        <begin position="208"/>
        <end position="362"/>
    </location>
</feature>
<evidence type="ECO:0000256" key="2">
    <source>
        <dbReference type="ARBA" id="ARBA00009329"/>
    </source>
</evidence>
<evidence type="ECO:0000256" key="1">
    <source>
        <dbReference type="ARBA" id="ARBA00001911"/>
    </source>
</evidence>
<proteinExistence type="inferred from homology"/>
<dbReference type="Pfam" id="PF21252">
    <property type="entry name" value="Glyco_hydro_109_C"/>
    <property type="match status" value="1"/>
</dbReference>
<keyword evidence="3" id="KW-0378">Hydrolase</keyword>
<evidence type="ECO:0000259" key="7">
    <source>
        <dbReference type="Pfam" id="PF21252"/>
    </source>
</evidence>
<dbReference type="InterPro" id="IPR006311">
    <property type="entry name" value="TAT_signal"/>
</dbReference>
<dbReference type="InterPro" id="IPR019546">
    <property type="entry name" value="TAT_signal_bac_arc"/>
</dbReference>